<keyword evidence="2" id="KW-0378">Hydrolase</keyword>
<evidence type="ECO:0000313" key="6">
    <source>
        <dbReference type="EMBL" id="HIT76212.1"/>
    </source>
</evidence>
<accession>A0A9D1GZD5</accession>
<feature type="region of interest" description="Disordered" evidence="4">
    <location>
        <begin position="202"/>
        <end position="231"/>
    </location>
</feature>
<protein>
    <submittedName>
        <fullName evidence="6">3'-5' exonuclease</fullName>
    </submittedName>
</protein>
<dbReference type="GO" id="GO:0003677">
    <property type="term" value="F:DNA binding"/>
    <property type="evidence" value="ECO:0007669"/>
    <property type="project" value="InterPro"/>
</dbReference>
<evidence type="ECO:0000256" key="4">
    <source>
        <dbReference type="SAM" id="MobiDB-lite"/>
    </source>
</evidence>
<dbReference type="FunFam" id="3.30.420.10:FF:000045">
    <property type="entry name" value="3'-5' exonuclease DinG"/>
    <property type="match status" value="1"/>
</dbReference>
<evidence type="ECO:0000259" key="5">
    <source>
        <dbReference type="SMART" id="SM00479"/>
    </source>
</evidence>
<dbReference type="GO" id="GO:0003887">
    <property type="term" value="F:DNA-directed DNA polymerase activity"/>
    <property type="evidence" value="ECO:0007669"/>
    <property type="project" value="InterPro"/>
</dbReference>
<dbReference type="InterPro" id="IPR036397">
    <property type="entry name" value="RNaseH_sf"/>
</dbReference>
<dbReference type="Gene3D" id="3.30.420.10">
    <property type="entry name" value="Ribonuclease H-like superfamily/Ribonuclease H"/>
    <property type="match status" value="1"/>
</dbReference>
<reference evidence="6" key="1">
    <citation type="submission" date="2020-10" db="EMBL/GenBank/DDBJ databases">
        <authorList>
            <person name="Gilroy R."/>
        </authorList>
    </citation>
    <scope>NUCLEOTIDE SEQUENCE</scope>
    <source>
        <strain evidence="6">ChiGjej1B1-24693</strain>
    </source>
</reference>
<dbReference type="InterPro" id="IPR006054">
    <property type="entry name" value="DnaQ"/>
</dbReference>
<dbReference type="PANTHER" id="PTHR30231:SF4">
    <property type="entry name" value="PROTEIN NEN2"/>
    <property type="match status" value="1"/>
</dbReference>
<dbReference type="InterPro" id="IPR013520">
    <property type="entry name" value="Ribonucl_H"/>
</dbReference>
<keyword evidence="1" id="KW-0540">Nuclease</keyword>
<evidence type="ECO:0000256" key="3">
    <source>
        <dbReference type="ARBA" id="ARBA00022839"/>
    </source>
</evidence>
<organism evidence="6 7">
    <name type="scientific">Candidatus Avipropionibacterium avicola</name>
    <dbReference type="NCBI Taxonomy" id="2840701"/>
    <lineage>
        <taxon>Bacteria</taxon>
        <taxon>Bacillati</taxon>
        <taxon>Actinomycetota</taxon>
        <taxon>Actinomycetes</taxon>
        <taxon>Propionibacteriales</taxon>
        <taxon>Propionibacteriaceae</taxon>
        <taxon>Propionibacteriaceae incertae sedis</taxon>
        <taxon>Candidatus Avipropionibacterium</taxon>
    </lineage>
</organism>
<evidence type="ECO:0000256" key="2">
    <source>
        <dbReference type="ARBA" id="ARBA00022801"/>
    </source>
</evidence>
<dbReference type="AlphaFoldDB" id="A0A9D1GZD5"/>
<dbReference type="NCBIfam" id="TIGR00573">
    <property type="entry name" value="dnaq"/>
    <property type="match status" value="1"/>
</dbReference>
<dbReference type="CDD" id="cd06127">
    <property type="entry name" value="DEDDh"/>
    <property type="match status" value="1"/>
</dbReference>
<dbReference type="GO" id="GO:0006260">
    <property type="term" value="P:DNA replication"/>
    <property type="evidence" value="ECO:0007669"/>
    <property type="project" value="InterPro"/>
</dbReference>
<dbReference type="EMBL" id="DVLP01000339">
    <property type="protein sequence ID" value="HIT76212.1"/>
    <property type="molecule type" value="Genomic_DNA"/>
</dbReference>
<evidence type="ECO:0000256" key="1">
    <source>
        <dbReference type="ARBA" id="ARBA00022722"/>
    </source>
</evidence>
<dbReference type="PANTHER" id="PTHR30231">
    <property type="entry name" value="DNA POLYMERASE III SUBUNIT EPSILON"/>
    <property type="match status" value="1"/>
</dbReference>
<gene>
    <name evidence="6" type="ORF">IAA98_11545</name>
</gene>
<evidence type="ECO:0000313" key="7">
    <source>
        <dbReference type="Proteomes" id="UP000886842"/>
    </source>
</evidence>
<reference evidence="6" key="2">
    <citation type="journal article" date="2021" name="PeerJ">
        <title>Extensive microbial diversity within the chicken gut microbiome revealed by metagenomics and culture.</title>
        <authorList>
            <person name="Gilroy R."/>
            <person name="Ravi A."/>
            <person name="Getino M."/>
            <person name="Pursley I."/>
            <person name="Horton D.L."/>
            <person name="Alikhan N.F."/>
            <person name="Baker D."/>
            <person name="Gharbi K."/>
            <person name="Hall N."/>
            <person name="Watson M."/>
            <person name="Adriaenssens E.M."/>
            <person name="Foster-Nyarko E."/>
            <person name="Jarju S."/>
            <person name="Secka A."/>
            <person name="Antonio M."/>
            <person name="Oren A."/>
            <person name="Chaudhuri R.R."/>
            <person name="La Ragione R."/>
            <person name="Hildebrand F."/>
            <person name="Pallen M.J."/>
        </authorList>
    </citation>
    <scope>NUCLEOTIDE SEQUENCE</scope>
    <source>
        <strain evidence="6">ChiGjej1B1-24693</strain>
    </source>
</reference>
<comment type="caution">
    <text evidence="6">The sequence shown here is derived from an EMBL/GenBank/DDBJ whole genome shotgun (WGS) entry which is preliminary data.</text>
</comment>
<dbReference type="GO" id="GO:0008408">
    <property type="term" value="F:3'-5' exonuclease activity"/>
    <property type="evidence" value="ECO:0007669"/>
    <property type="project" value="TreeGrafter"/>
</dbReference>
<feature type="compositionally biased region" description="Basic and acidic residues" evidence="4">
    <location>
        <begin position="210"/>
        <end position="220"/>
    </location>
</feature>
<dbReference type="SMART" id="SM00479">
    <property type="entry name" value="EXOIII"/>
    <property type="match status" value="1"/>
</dbReference>
<proteinExistence type="predicted"/>
<name>A0A9D1GZD5_9ACTN</name>
<sequence>MTATSPLIITPRTVRRPELSHPGVLARAPFVAIDVETTGMSEDCRVIEIAAARYSPDGCLIDTYQSLTNPGANVPLSPAAQKIHGITPAQVRTAPPIDTVLVELRDFVAGHGLVAHNLNFESRFLSGEYHRLQQPPPQWQGVCTLAAARRHFTFPSNKLSALIEAFKLPAINSHRALDDAKACGLLLSAMMTARNLTDLEPLGAPQDSAADARPRKHIDLDAPSCAPTAGRQDTVAAFSGVAPTDE</sequence>
<keyword evidence="3 6" id="KW-0269">Exonuclease</keyword>
<dbReference type="InterPro" id="IPR012337">
    <property type="entry name" value="RNaseH-like_sf"/>
</dbReference>
<dbReference type="Proteomes" id="UP000886842">
    <property type="component" value="Unassembled WGS sequence"/>
</dbReference>
<dbReference type="Pfam" id="PF00929">
    <property type="entry name" value="RNase_T"/>
    <property type="match status" value="1"/>
</dbReference>
<feature type="domain" description="Exonuclease" evidence="5">
    <location>
        <begin position="29"/>
        <end position="196"/>
    </location>
</feature>
<dbReference type="SUPFAM" id="SSF53098">
    <property type="entry name" value="Ribonuclease H-like"/>
    <property type="match status" value="1"/>
</dbReference>